<dbReference type="OrthoDB" id="3472857at2"/>
<dbReference type="EMBL" id="FNVT01000009">
    <property type="protein sequence ID" value="SEG96022.1"/>
    <property type="molecule type" value="Genomic_DNA"/>
</dbReference>
<dbReference type="AlphaFoldDB" id="A0A1H6EE26"/>
<organism evidence="2 3">
    <name type="scientific">Nonomuraea solani</name>
    <dbReference type="NCBI Taxonomy" id="1144553"/>
    <lineage>
        <taxon>Bacteria</taxon>
        <taxon>Bacillati</taxon>
        <taxon>Actinomycetota</taxon>
        <taxon>Actinomycetes</taxon>
        <taxon>Streptosporangiales</taxon>
        <taxon>Streptosporangiaceae</taxon>
        <taxon>Nonomuraea</taxon>
    </lineage>
</organism>
<proteinExistence type="predicted"/>
<evidence type="ECO:0000313" key="2">
    <source>
        <dbReference type="EMBL" id="SEG96022.1"/>
    </source>
</evidence>
<dbReference type="RefSeq" id="WP_103959487.1">
    <property type="nucleotide sequence ID" value="NZ_FNVT01000009.1"/>
</dbReference>
<reference evidence="2 3" key="1">
    <citation type="submission" date="2016-10" db="EMBL/GenBank/DDBJ databases">
        <authorList>
            <person name="de Groot N.N."/>
        </authorList>
    </citation>
    <scope>NUCLEOTIDE SEQUENCE [LARGE SCALE GENOMIC DNA]</scope>
    <source>
        <strain evidence="2 3">CGMCC 4.7037</strain>
    </source>
</reference>
<dbReference type="Proteomes" id="UP000236732">
    <property type="component" value="Unassembled WGS sequence"/>
</dbReference>
<evidence type="ECO:0000313" key="3">
    <source>
        <dbReference type="Proteomes" id="UP000236732"/>
    </source>
</evidence>
<sequence length="167" mass="17795">MELELLAGYAVGYLVQKFGRVFRRADEEVDLAIDAGMDRLHEVVTERLGNEPALTRLEEETEDGRESPRTRQRVRLALEEAAESDPEFAAELERLVGELRRPEGAQAGDHGLAAGGTVRIEASHGGVAAGVIHGSVSTGNPMSTEPSRSTEDPGATGNPPRPGPSDA</sequence>
<feature type="region of interest" description="Disordered" evidence="1">
    <location>
        <begin position="129"/>
        <end position="167"/>
    </location>
</feature>
<keyword evidence="3" id="KW-1185">Reference proteome</keyword>
<accession>A0A1H6EE26</accession>
<protein>
    <submittedName>
        <fullName evidence="2">Uncharacterized protein</fullName>
    </submittedName>
</protein>
<feature type="compositionally biased region" description="Polar residues" evidence="1">
    <location>
        <begin position="135"/>
        <end position="147"/>
    </location>
</feature>
<gene>
    <name evidence="2" type="ORF">SAMN05444920_109247</name>
</gene>
<name>A0A1H6EE26_9ACTN</name>
<evidence type="ECO:0000256" key="1">
    <source>
        <dbReference type="SAM" id="MobiDB-lite"/>
    </source>
</evidence>